<dbReference type="PANTHER" id="PTHR42305">
    <property type="entry name" value="MEMBRANE PROTEIN RV1733C-RELATED"/>
    <property type="match status" value="1"/>
</dbReference>
<name>A0AAX3V5H6_RHOER</name>
<dbReference type="RefSeq" id="WP_223257952.1">
    <property type="nucleotide sequence ID" value="NZ_CP050124.1"/>
</dbReference>
<dbReference type="InterPro" id="IPR039708">
    <property type="entry name" value="MT1774/Rv1733c-like"/>
</dbReference>
<feature type="transmembrane region" description="Helical" evidence="1">
    <location>
        <begin position="156"/>
        <end position="177"/>
    </location>
</feature>
<evidence type="ECO:0000256" key="1">
    <source>
        <dbReference type="SAM" id="Phobius"/>
    </source>
</evidence>
<proteinExistence type="predicted"/>
<evidence type="ECO:0000313" key="3">
    <source>
        <dbReference type="Proteomes" id="UP001230933"/>
    </source>
</evidence>
<protein>
    <recommendedName>
        <fullName evidence="4">Transmembrane protein</fullName>
    </recommendedName>
</protein>
<accession>A0AAX3V5H6</accession>
<gene>
    <name evidence="2" type="ORF">QIE55_01135</name>
</gene>
<evidence type="ECO:0000313" key="2">
    <source>
        <dbReference type="EMBL" id="WGV49875.2"/>
    </source>
</evidence>
<sequence length="198" mass="21225">MSGSTRGTASLLRRTIHVGHDPMVRRSDRIEGFMSFGLIIFAILLLPLAVWAGAATASSQNALIAKQSAELHSISATTTADSTQTTPSTADYIAPTTEMASAQWNWNGEVHTGDVTVDSATPVGTEVPIYVNDHGDKTVAPITQSAADVAAVVTGVFTWFSVMSLLVIAFMLVRVFLDRSRSAQWDRDLRAFLDANAL</sequence>
<feature type="transmembrane region" description="Helical" evidence="1">
    <location>
        <begin position="33"/>
        <end position="54"/>
    </location>
</feature>
<keyword evidence="1" id="KW-0472">Membrane</keyword>
<dbReference type="PANTHER" id="PTHR42305:SF1">
    <property type="entry name" value="MEMBRANE PROTEIN RV1733C-RELATED"/>
    <property type="match status" value="1"/>
</dbReference>
<evidence type="ECO:0008006" key="4">
    <source>
        <dbReference type="Google" id="ProtNLM"/>
    </source>
</evidence>
<organism evidence="2 3">
    <name type="scientific">Rhodococcus erythropolis</name>
    <name type="common">Arthrobacter picolinophilus</name>
    <dbReference type="NCBI Taxonomy" id="1833"/>
    <lineage>
        <taxon>Bacteria</taxon>
        <taxon>Bacillati</taxon>
        <taxon>Actinomycetota</taxon>
        <taxon>Actinomycetes</taxon>
        <taxon>Mycobacteriales</taxon>
        <taxon>Nocardiaceae</taxon>
        <taxon>Rhodococcus</taxon>
        <taxon>Rhodococcus erythropolis group</taxon>
    </lineage>
</organism>
<keyword evidence="1" id="KW-0812">Transmembrane</keyword>
<dbReference type="Proteomes" id="UP001230933">
    <property type="component" value="Chromosome"/>
</dbReference>
<keyword evidence="1" id="KW-1133">Transmembrane helix</keyword>
<dbReference type="AlphaFoldDB" id="A0AAX3V5H6"/>
<dbReference type="EMBL" id="CP124545">
    <property type="protein sequence ID" value="WGV49875.2"/>
    <property type="molecule type" value="Genomic_DNA"/>
</dbReference>
<reference evidence="2" key="1">
    <citation type="submission" date="2023-08" db="EMBL/GenBank/DDBJ databases">
        <title>Isolation and Characterization of Rhodococcus erythropolis MGMM8.</title>
        <authorList>
            <person name="Diabankana R.G.C."/>
            <person name="Afordoanyi D.M."/>
            <person name="Validov S.Z."/>
        </authorList>
    </citation>
    <scope>NUCLEOTIDE SEQUENCE</scope>
    <source>
        <strain evidence="2">MGMM8</strain>
    </source>
</reference>